<feature type="domain" description="Peptidase S8 pro-domain" evidence="2">
    <location>
        <begin position="33"/>
        <end position="59"/>
    </location>
</feature>
<protein>
    <submittedName>
        <fullName evidence="3">(Atlantic silverside) hypothetical protein</fullName>
    </submittedName>
</protein>
<sequence>MDAQVALLLVWTALVLLTHELTWAGAAEVYTNTWAVQINGGPQEADRIAREHGFINQGNN</sequence>
<dbReference type="InterPro" id="IPR038466">
    <property type="entry name" value="S8_pro-domain_sf"/>
</dbReference>
<reference evidence="3" key="1">
    <citation type="submission" date="2021-05" db="EMBL/GenBank/DDBJ databases">
        <authorList>
            <person name="Tigano A."/>
        </authorList>
    </citation>
    <scope>NUCLEOTIDE SEQUENCE</scope>
</reference>
<evidence type="ECO:0000256" key="1">
    <source>
        <dbReference type="SAM" id="SignalP"/>
    </source>
</evidence>
<proteinExistence type="predicted"/>
<dbReference type="EMBL" id="CAJRST010022223">
    <property type="protein sequence ID" value="CAG5958224.1"/>
    <property type="molecule type" value="Genomic_DNA"/>
</dbReference>
<comment type="caution">
    <text evidence="3">The sequence shown here is derived from an EMBL/GenBank/DDBJ whole genome shotgun (WGS) entry which is preliminary data.</text>
</comment>
<keyword evidence="1" id="KW-0732">Signal</keyword>
<accession>A0A8S4B9K4</accession>
<keyword evidence="4" id="KW-1185">Reference proteome</keyword>
<dbReference type="Proteomes" id="UP000677803">
    <property type="component" value="Unassembled WGS sequence"/>
</dbReference>
<dbReference type="OrthoDB" id="6156546at2759"/>
<dbReference type="InterPro" id="IPR032815">
    <property type="entry name" value="S8_pro-domain"/>
</dbReference>
<feature type="chain" id="PRO_5035910226" evidence="1">
    <location>
        <begin position="27"/>
        <end position="60"/>
    </location>
</feature>
<dbReference type="SUPFAM" id="SSF54897">
    <property type="entry name" value="Protease propeptides/inhibitors"/>
    <property type="match status" value="1"/>
</dbReference>
<evidence type="ECO:0000259" key="2">
    <source>
        <dbReference type="Pfam" id="PF16470"/>
    </source>
</evidence>
<evidence type="ECO:0000313" key="3">
    <source>
        <dbReference type="EMBL" id="CAG5958224.1"/>
    </source>
</evidence>
<dbReference type="Pfam" id="PF16470">
    <property type="entry name" value="S8_pro-domain"/>
    <property type="match status" value="1"/>
</dbReference>
<name>A0A8S4B9K4_9TELE</name>
<organism evidence="3 4">
    <name type="scientific">Menidia menidia</name>
    <name type="common">Atlantic silverside</name>
    <dbReference type="NCBI Taxonomy" id="238744"/>
    <lineage>
        <taxon>Eukaryota</taxon>
        <taxon>Metazoa</taxon>
        <taxon>Chordata</taxon>
        <taxon>Craniata</taxon>
        <taxon>Vertebrata</taxon>
        <taxon>Euteleostomi</taxon>
        <taxon>Actinopterygii</taxon>
        <taxon>Neopterygii</taxon>
        <taxon>Teleostei</taxon>
        <taxon>Neoteleostei</taxon>
        <taxon>Acanthomorphata</taxon>
        <taxon>Ovalentaria</taxon>
        <taxon>Atherinomorphae</taxon>
        <taxon>Atheriniformes</taxon>
        <taxon>Atherinopsidae</taxon>
        <taxon>Menidiinae</taxon>
        <taxon>Menidia</taxon>
    </lineage>
</organism>
<feature type="signal peptide" evidence="1">
    <location>
        <begin position="1"/>
        <end position="26"/>
    </location>
</feature>
<gene>
    <name evidence="3" type="ORF">MMEN_LOCUS15062</name>
</gene>
<evidence type="ECO:0000313" key="4">
    <source>
        <dbReference type="Proteomes" id="UP000677803"/>
    </source>
</evidence>
<dbReference type="Gene3D" id="3.30.70.850">
    <property type="entry name" value="Peptidase S8, pro-domain"/>
    <property type="match status" value="1"/>
</dbReference>
<dbReference type="AlphaFoldDB" id="A0A8S4B9K4"/>